<reference evidence="2" key="3">
    <citation type="submission" date="2025-09" db="UniProtKB">
        <authorList>
            <consortium name="Ensembl"/>
        </authorList>
    </citation>
    <scope>IDENTIFICATION</scope>
</reference>
<sequence>MSHHRGVLGAPPQRNQHLVPARSKSKRLRTKRERNAAKFGPKIPLGGSRRGPGAPPPWLQPPPWGGLALGSPLGPPKPVVITQNRLCHRGLFNREVKSLDVRRLLTPCPGGDCPPPDPQIEEGMVGGVPAEALKELVASLASLLGSFGVFLGRELVSERHRSLVATLRRHRQGLPDLGVFLAHRTAAQPPGTAPTPRKGERHRRHPLPLSGVVSSAGQETPRAPRQEARPGLPGRVVSLGGWEVGDPPAGTPSPLCAVDTVSAPKIIQKCPKVVPKVPQNWPIHPKLPPLFPQPPPAPRTPSPIFGAPREREVSLEFGAEAGGSHPSFGSVLGDLLTPPPPSPPDPFFVELG</sequence>
<evidence type="ECO:0000313" key="3">
    <source>
        <dbReference type="Proteomes" id="UP000694553"/>
    </source>
</evidence>
<dbReference type="AlphaFoldDB" id="A0A8C3EJ44"/>
<feature type="compositionally biased region" description="Low complexity" evidence="1">
    <location>
        <begin position="185"/>
        <end position="196"/>
    </location>
</feature>
<feature type="region of interest" description="Disordered" evidence="1">
    <location>
        <begin position="288"/>
        <end position="352"/>
    </location>
</feature>
<feature type="region of interest" description="Disordered" evidence="1">
    <location>
        <begin position="1"/>
        <end position="70"/>
    </location>
</feature>
<evidence type="ECO:0000313" key="2">
    <source>
        <dbReference type="Ensembl" id="ENSCMUP00000020373.2"/>
    </source>
</evidence>
<reference evidence="3" key="1">
    <citation type="submission" date="2019-10" db="EMBL/GenBank/DDBJ databases">
        <title>Corvus moneduloides (New Caledonian crow) genome, bCorMon1, primary haplotype.</title>
        <authorList>
            <person name="Rutz C."/>
            <person name="Fungtammasan C."/>
            <person name="Mountcastle J."/>
            <person name="Formenti G."/>
            <person name="Chow W."/>
            <person name="Howe K."/>
            <person name="Steele M.P."/>
            <person name="Fernandes J."/>
            <person name="Gilbert M.T.P."/>
            <person name="Fedrigo O."/>
            <person name="Jarvis E.D."/>
            <person name="Gemmell N."/>
        </authorList>
    </citation>
    <scope>NUCLEOTIDE SEQUENCE [LARGE SCALE GENOMIC DNA]</scope>
</reference>
<feature type="compositionally biased region" description="Pro residues" evidence="1">
    <location>
        <begin position="53"/>
        <end position="64"/>
    </location>
</feature>
<evidence type="ECO:0000256" key="1">
    <source>
        <dbReference type="SAM" id="MobiDB-lite"/>
    </source>
</evidence>
<name>A0A8C3EJ44_CORMO</name>
<feature type="compositionally biased region" description="Pro residues" evidence="1">
    <location>
        <begin position="337"/>
        <end position="346"/>
    </location>
</feature>
<protein>
    <submittedName>
        <fullName evidence="2">Uncharacterized protein</fullName>
    </submittedName>
</protein>
<dbReference type="Proteomes" id="UP000694553">
    <property type="component" value="Unassembled WGS sequence"/>
</dbReference>
<feature type="compositionally biased region" description="Pro residues" evidence="1">
    <location>
        <begin position="288"/>
        <end position="301"/>
    </location>
</feature>
<dbReference type="PANTHER" id="PTHR37346:SF1">
    <property type="entry name" value="PROLINE-RICH PROTEIN 19"/>
    <property type="match status" value="1"/>
</dbReference>
<dbReference type="InterPro" id="IPR029355">
    <property type="entry name" value="Pro-rich_19"/>
</dbReference>
<feature type="compositionally biased region" description="Basic residues" evidence="1">
    <location>
        <begin position="23"/>
        <end position="32"/>
    </location>
</feature>
<reference evidence="2" key="2">
    <citation type="submission" date="2025-08" db="UniProtKB">
        <authorList>
            <consortium name="Ensembl"/>
        </authorList>
    </citation>
    <scope>IDENTIFICATION</scope>
</reference>
<accession>A0A8C3EJ44</accession>
<proteinExistence type="predicted"/>
<dbReference type="Ensembl" id="ENSCMUT00000021881.2">
    <property type="protein sequence ID" value="ENSCMUP00000020373.2"/>
    <property type="gene ID" value="ENSCMUG00000012571.2"/>
</dbReference>
<dbReference type="Pfam" id="PF15455">
    <property type="entry name" value="Pro-rich_19"/>
    <property type="match status" value="1"/>
</dbReference>
<feature type="region of interest" description="Disordered" evidence="1">
    <location>
        <begin position="185"/>
        <end position="233"/>
    </location>
</feature>
<dbReference type="PANTHER" id="PTHR37346">
    <property type="entry name" value="PROLINE-RICH PROTEIN 19"/>
    <property type="match status" value="1"/>
</dbReference>
<accession>A0A8U7N9Y1</accession>
<keyword evidence="3" id="KW-1185">Reference proteome</keyword>
<organism evidence="2 3">
    <name type="scientific">Corvus moneduloides</name>
    <name type="common">New Caledonian crow</name>
    <dbReference type="NCBI Taxonomy" id="1196302"/>
    <lineage>
        <taxon>Eukaryota</taxon>
        <taxon>Metazoa</taxon>
        <taxon>Chordata</taxon>
        <taxon>Craniata</taxon>
        <taxon>Vertebrata</taxon>
        <taxon>Euteleostomi</taxon>
        <taxon>Archelosauria</taxon>
        <taxon>Archosauria</taxon>
        <taxon>Dinosauria</taxon>
        <taxon>Saurischia</taxon>
        <taxon>Theropoda</taxon>
        <taxon>Coelurosauria</taxon>
        <taxon>Aves</taxon>
        <taxon>Neognathae</taxon>
        <taxon>Neoaves</taxon>
        <taxon>Telluraves</taxon>
        <taxon>Australaves</taxon>
        <taxon>Passeriformes</taxon>
        <taxon>Corvoidea</taxon>
        <taxon>Corvidae</taxon>
        <taxon>Corvus</taxon>
    </lineage>
</organism>